<evidence type="ECO:0000313" key="2">
    <source>
        <dbReference type="Proteomes" id="UP000059680"/>
    </source>
</evidence>
<dbReference type="Proteomes" id="UP000059680">
    <property type="component" value="Chromosome 9"/>
</dbReference>
<dbReference type="InParanoid" id="A0A0P0XKX3"/>
<accession>A0A0P0XKX3</accession>
<reference evidence="2" key="1">
    <citation type="journal article" date="2005" name="Nature">
        <title>The map-based sequence of the rice genome.</title>
        <authorList>
            <consortium name="International rice genome sequencing project (IRGSP)"/>
            <person name="Matsumoto T."/>
            <person name="Wu J."/>
            <person name="Kanamori H."/>
            <person name="Katayose Y."/>
            <person name="Fujisawa M."/>
            <person name="Namiki N."/>
            <person name="Mizuno H."/>
            <person name="Yamamoto K."/>
            <person name="Antonio B.A."/>
            <person name="Baba T."/>
            <person name="Sakata K."/>
            <person name="Nagamura Y."/>
            <person name="Aoki H."/>
            <person name="Arikawa K."/>
            <person name="Arita K."/>
            <person name="Bito T."/>
            <person name="Chiden Y."/>
            <person name="Fujitsuka N."/>
            <person name="Fukunaka R."/>
            <person name="Hamada M."/>
            <person name="Harada C."/>
            <person name="Hayashi A."/>
            <person name="Hijishita S."/>
            <person name="Honda M."/>
            <person name="Hosokawa S."/>
            <person name="Ichikawa Y."/>
            <person name="Idonuma A."/>
            <person name="Iijima M."/>
            <person name="Ikeda M."/>
            <person name="Ikeno M."/>
            <person name="Ito K."/>
            <person name="Ito S."/>
            <person name="Ito T."/>
            <person name="Ito Y."/>
            <person name="Ito Y."/>
            <person name="Iwabuchi A."/>
            <person name="Kamiya K."/>
            <person name="Karasawa W."/>
            <person name="Kurita K."/>
            <person name="Katagiri S."/>
            <person name="Kikuta A."/>
            <person name="Kobayashi H."/>
            <person name="Kobayashi N."/>
            <person name="Machita K."/>
            <person name="Maehara T."/>
            <person name="Masukawa M."/>
            <person name="Mizubayashi T."/>
            <person name="Mukai Y."/>
            <person name="Nagasaki H."/>
            <person name="Nagata Y."/>
            <person name="Naito S."/>
            <person name="Nakashima M."/>
            <person name="Nakama Y."/>
            <person name="Nakamichi Y."/>
            <person name="Nakamura M."/>
            <person name="Meguro A."/>
            <person name="Negishi M."/>
            <person name="Ohta I."/>
            <person name="Ohta T."/>
            <person name="Okamoto M."/>
            <person name="Ono N."/>
            <person name="Saji S."/>
            <person name="Sakaguchi M."/>
            <person name="Sakai K."/>
            <person name="Shibata M."/>
            <person name="Shimokawa T."/>
            <person name="Song J."/>
            <person name="Takazaki Y."/>
            <person name="Terasawa K."/>
            <person name="Tsugane M."/>
            <person name="Tsuji K."/>
            <person name="Ueda S."/>
            <person name="Waki K."/>
            <person name="Yamagata H."/>
            <person name="Yamamoto M."/>
            <person name="Yamamoto S."/>
            <person name="Yamane H."/>
            <person name="Yoshiki S."/>
            <person name="Yoshihara R."/>
            <person name="Yukawa K."/>
            <person name="Zhong H."/>
            <person name="Yano M."/>
            <person name="Yuan Q."/>
            <person name="Ouyang S."/>
            <person name="Liu J."/>
            <person name="Jones K.M."/>
            <person name="Gansberger K."/>
            <person name="Moffat K."/>
            <person name="Hill J."/>
            <person name="Bera J."/>
            <person name="Fadrosh D."/>
            <person name="Jin S."/>
            <person name="Johri S."/>
            <person name="Kim M."/>
            <person name="Overton L."/>
            <person name="Reardon M."/>
            <person name="Tsitrin T."/>
            <person name="Vuong H."/>
            <person name="Weaver B."/>
            <person name="Ciecko A."/>
            <person name="Tallon L."/>
            <person name="Jackson J."/>
            <person name="Pai G."/>
            <person name="Aken S.V."/>
            <person name="Utterback T."/>
            <person name="Reidmuller S."/>
            <person name="Feldblyum T."/>
            <person name="Hsiao J."/>
            <person name="Zismann V."/>
            <person name="Iobst S."/>
            <person name="de Vazeille A.R."/>
            <person name="Buell C.R."/>
            <person name="Ying K."/>
            <person name="Li Y."/>
            <person name="Lu T."/>
            <person name="Huang Y."/>
            <person name="Zhao Q."/>
            <person name="Feng Q."/>
            <person name="Zhang L."/>
            <person name="Zhu J."/>
            <person name="Weng Q."/>
            <person name="Mu J."/>
            <person name="Lu Y."/>
            <person name="Fan D."/>
            <person name="Liu Y."/>
            <person name="Guan J."/>
            <person name="Zhang Y."/>
            <person name="Yu S."/>
            <person name="Liu X."/>
            <person name="Zhang Y."/>
            <person name="Hong G."/>
            <person name="Han B."/>
            <person name="Choisne N."/>
            <person name="Demange N."/>
            <person name="Orjeda G."/>
            <person name="Samain S."/>
            <person name="Cattolico L."/>
            <person name="Pelletier E."/>
            <person name="Couloux A."/>
            <person name="Segurens B."/>
            <person name="Wincker P."/>
            <person name="D'Hont A."/>
            <person name="Scarpelli C."/>
            <person name="Weissenbach J."/>
            <person name="Salanoubat M."/>
            <person name="Quetier F."/>
            <person name="Yu Y."/>
            <person name="Kim H.R."/>
            <person name="Rambo T."/>
            <person name="Currie J."/>
            <person name="Collura K."/>
            <person name="Luo M."/>
            <person name="Yang T."/>
            <person name="Ammiraju J.S.S."/>
            <person name="Engler F."/>
            <person name="Soderlund C."/>
            <person name="Wing R.A."/>
            <person name="Palmer L.E."/>
            <person name="de la Bastide M."/>
            <person name="Spiegel L."/>
            <person name="Nascimento L."/>
            <person name="Zutavern T."/>
            <person name="O'Shaughnessy A."/>
            <person name="Dike S."/>
            <person name="Dedhia N."/>
            <person name="Preston R."/>
            <person name="Balija V."/>
            <person name="McCombie W.R."/>
            <person name="Chow T."/>
            <person name="Chen H."/>
            <person name="Chung M."/>
            <person name="Chen C."/>
            <person name="Shaw J."/>
            <person name="Wu H."/>
            <person name="Hsiao K."/>
            <person name="Chao Y."/>
            <person name="Chu M."/>
            <person name="Cheng C."/>
            <person name="Hour A."/>
            <person name="Lee P."/>
            <person name="Lin S."/>
            <person name="Lin Y."/>
            <person name="Liou J."/>
            <person name="Liu S."/>
            <person name="Hsing Y."/>
            <person name="Raghuvanshi S."/>
            <person name="Mohanty A."/>
            <person name="Bharti A.K."/>
            <person name="Gaur A."/>
            <person name="Gupta V."/>
            <person name="Kumar D."/>
            <person name="Ravi V."/>
            <person name="Vij S."/>
            <person name="Kapur A."/>
            <person name="Khurana P."/>
            <person name="Khurana P."/>
            <person name="Khurana J.P."/>
            <person name="Tyagi A.K."/>
            <person name="Gaikwad K."/>
            <person name="Singh A."/>
            <person name="Dalal V."/>
            <person name="Srivastava S."/>
            <person name="Dixit A."/>
            <person name="Pal A.K."/>
            <person name="Ghazi I.A."/>
            <person name="Yadav M."/>
            <person name="Pandit A."/>
            <person name="Bhargava A."/>
            <person name="Sureshbabu K."/>
            <person name="Batra K."/>
            <person name="Sharma T.R."/>
            <person name="Mohapatra T."/>
            <person name="Singh N.K."/>
            <person name="Messing J."/>
            <person name="Nelson A.B."/>
            <person name="Fuks G."/>
            <person name="Kavchok S."/>
            <person name="Keizer G."/>
            <person name="Linton E."/>
            <person name="Llaca V."/>
            <person name="Song R."/>
            <person name="Tanyolac B."/>
            <person name="Young S."/>
            <person name="Ho-Il K."/>
            <person name="Hahn J.H."/>
            <person name="Sangsakoo G."/>
            <person name="Vanavichit A."/>
            <person name="de Mattos Luiz.A.T."/>
            <person name="Zimmer P.D."/>
            <person name="Malone G."/>
            <person name="Dellagostin O."/>
            <person name="de Oliveira A.C."/>
            <person name="Bevan M."/>
            <person name="Bancroft I."/>
            <person name="Minx P."/>
            <person name="Cordum H."/>
            <person name="Wilson R."/>
            <person name="Cheng Z."/>
            <person name="Jin W."/>
            <person name="Jiang J."/>
            <person name="Leong S.A."/>
            <person name="Iwama H."/>
            <person name="Gojobori T."/>
            <person name="Itoh T."/>
            <person name="Niimura Y."/>
            <person name="Fujii Y."/>
            <person name="Habara T."/>
            <person name="Sakai H."/>
            <person name="Sato Y."/>
            <person name="Wilson G."/>
            <person name="Kumar K."/>
            <person name="McCouch S."/>
            <person name="Juretic N."/>
            <person name="Hoen D."/>
            <person name="Wright S."/>
            <person name="Bruskiewich R."/>
            <person name="Bureau T."/>
            <person name="Miyao A."/>
            <person name="Hirochika H."/>
            <person name="Nishikawa T."/>
            <person name="Kadowaki K."/>
            <person name="Sugiura M."/>
            <person name="Burr B."/>
            <person name="Sasaki T."/>
        </authorList>
    </citation>
    <scope>NUCLEOTIDE SEQUENCE [LARGE SCALE GENOMIC DNA]</scope>
    <source>
        <strain evidence="2">cv. Nipponbare</strain>
    </source>
</reference>
<name>A0A0P0XKX3_ORYSJ</name>
<reference evidence="1 2" key="3">
    <citation type="journal article" date="2013" name="Rice">
        <title>Improvement of the Oryza sativa Nipponbare reference genome using next generation sequence and optical map data.</title>
        <authorList>
            <person name="Kawahara Y."/>
            <person name="de la Bastide M."/>
            <person name="Hamilton J.P."/>
            <person name="Kanamori H."/>
            <person name="McCombie W.R."/>
            <person name="Ouyang S."/>
            <person name="Schwartz D.C."/>
            <person name="Tanaka T."/>
            <person name="Wu J."/>
            <person name="Zhou S."/>
            <person name="Childs K.L."/>
            <person name="Davidson R.M."/>
            <person name="Lin H."/>
            <person name="Quesada-Ocampo L."/>
            <person name="Vaillancourt B."/>
            <person name="Sakai H."/>
            <person name="Lee S.S."/>
            <person name="Kim J."/>
            <person name="Numa H."/>
            <person name="Itoh T."/>
            <person name="Buell C.R."/>
            <person name="Matsumoto T."/>
        </authorList>
    </citation>
    <scope>NUCLEOTIDE SEQUENCE [LARGE SCALE GENOMIC DNA]</scope>
    <source>
        <strain evidence="2">cv. Nipponbare</strain>
    </source>
</reference>
<keyword evidence="2" id="KW-1185">Reference proteome</keyword>
<dbReference type="AlphaFoldDB" id="A0A0P0XKX3"/>
<protein>
    <submittedName>
        <fullName evidence="1">Os09g0368250 protein</fullName>
    </submittedName>
</protein>
<organism evidence="1 2">
    <name type="scientific">Oryza sativa subsp. japonica</name>
    <name type="common">Rice</name>
    <dbReference type="NCBI Taxonomy" id="39947"/>
    <lineage>
        <taxon>Eukaryota</taxon>
        <taxon>Viridiplantae</taxon>
        <taxon>Streptophyta</taxon>
        <taxon>Embryophyta</taxon>
        <taxon>Tracheophyta</taxon>
        <taxon>Spermatophyta</taxon>
        <taxon>Magnoliopsida</taxon>
        <taxon>Liliopsida</taxon>
        <taxon>Poales</taxon>
        <taxon>Poaceae</taxon>
        <taxon>BOP clade</taxon>
        <taxon>Oryzoideae</taxon>
        <taxon>Oryzeae</taxon>
        <taxon>Oryzinae</taxon>
        <taxon>Oryza</taxon>
        <taxon>Oryza sativa</taxon>
    </lineage>
</organism>
<dbReference type="Gramene" id="Os09t0368250-00">
    <property type="protein sequence ID" value="Os09t0368250-00"/>
    <property type="gene ID" value="Os09g0368250"/>
</dbReference>
<reference evidence="1 2" key="2">
    <citation type="journal article" date="2013" name="Plant Cell Physiol.">
        <title>Rice Annotation Project Database (RAP-DB): an integrative and interactive database for rice genomics.</title>
        <authorList>
            <person name="Sakai H."/>
            <person name="Lee S.S."/>
            <person name="Tanaka T."/>
            <person name="Numa H."/>
            <person name="Kim J."/>
            <person name="Kawahara Y."/>
            <person name="Wakimoto H."/>
            <person name="Yang C.C."/>
            <person name="Iwamoto M."/>
            <person name="Abe T."/>
            <person name="Yamada Y."/>
            <person name="Muto A."/>
            <person name="Inokuchi H."/>
            <person name="Ikemura T."/>
            <person name="Matsumoto T."/>
            <person name="Sasaki T."/>
            <person name="Itoh T."/>
        </authorList>
    </citation>
    <scope>NUCLEOTIDE SEQUENCE [LARGE SCALE GENOMIC DNA]</scope>
    <source>
        <strain evidence="2">cv. Nipponbare</strain>
    </source>
</reference>
<proteinExistence type="predicted"/>
<dbReference type="PaxDb" id="39947-A0A0P0XKX3"/>
<gene>
    <name evidence="1" type="ordered locus">Os09g0368250</name>
    <name evidence="1" type="ORF">OSNPB_090368250</name>
</gene>
<sequence length="153" mass="16505">MDIAIVALARVLTGEVHSPNRRLLVILVATDADGPVGEAAPEEPVGPPSRDEDVGGVGDILVREHAPHNLHDLCLGLAVRLLLDPPRLLVGHRHQEHIGIRVLLLKLLPDSVVASPGARVEEELPPCPFGPEFLGELDEYLGVHGHVELDIWT</sequence>
<dbReference type="EMBL" id="AP014965">
    <property type="protein sequence ID" value="BAT07748.1"/>
    <property type="molecule type" value="Genomic_DNA"/>
</dbReference>
<evidence type="ECO:0000313" key="1">
    <source>
        <dbReference type="EMBL" id="BAT07748.1"/>
    </source>
</evidence>